<evidence type="ECO:0000313" key="5">
    <source>
        <dbReference type="Proteomes" id="UP000593880"/>
    </source>
</evidence>
<dbReference type="PANTHER" id="PTHR13847:SF281">
    <property type="entry name" value="FAD DEPENDENT OXIDOREDUCTASE DOMAIN-CONTAINING PROTEIN"/>
    <property type="match status" value="1"/>
</dbReference>
<dbReference type="Pfam" id="PF01266">
    <property type="entry name" value="DAO"/>
    <property type="match status" value="1"/>
</dbReference>
<reference evidence="4 5" key="2">
    <citation type="submission" date="2018-06" db="EMBL/GenBank/DDBJ databases">
        <title>Comparative genomics of rhizobia nodulating Arachis hypogaea in China.</title>
        <authorList>
            <person name="Li Y."/>
        </authorList>
    </citation>
    <scope>NUCLEOTIDE SEQUENCE [LARGE SCALE GENOMIC DNA]</scope>
    <source>
        <strain evidence="4 5">CCBAU 51658</strain>
        <plasmid evidence="4 5">unnamed</plasmid>
    </source>
</reference>
<dbReference type="Proteomes" id="UP000593880">
    <property type="component" value="Plasmid unnamed"/>
</dbReference>
<evidence type="ECO:0000313" key="3">
    <source>
        <dbReference type="EMBL" id="GGI27492.1"/>
    </source>
</evidence>
<keyword evidence="1" id="KW-0560">Oxidoreductase</keyword>
<evidence type="ECO:0000256" key="1">
    <source>
        <dbReference type="ARBA" id="ARBA00023002"/>
    </source>
</evidence>
<reference evidence="3" key="1">
    <citation type="journal article" date="2014" name="Int. J. Syst. Evol. Microbiol.">
        <title>Complete genome sequence of Corynebacterium casei LMG S-19264T (=DSM 44701T), isolated from a smear-ripened cheese.</title>
        <authorList>
            <consortium name="US DOE Joint Genome Institute (JGI-PGF)"/>
            <person name="Walter F."/>
            <person name="Albersmeier A."/>
            <person name="Kalinowski J."/>
            <person name="Ruckert C."/>
        </authorList>
    </citation>
    <scope>NUCLEOTIDE SEQUENCE</scope>
    <source>
        <strain evidence="3">CGMCC 1.15034</strain>
    </source>
</reference>
<evidence type="ECO:0000259" key="2">
    <source>
        <dbReference type="Pfam" id="PF01266"/>
    </source>
</evidence>
<dbReference type="EMBL" id="CP030058">
    <property type="protein sequence ID" value="QOZ64200.1"/>
    <property type="molecule type" value="Genomic_DNA"/>
</dbReference>
<geneLocation type="plasmid" evidence="4 5">
    <name>unnamed</name>
</geneLocation>
<dbReference type="Gene3D" id="3.30.9.10">
    <property type="entry name" value="D-Amino Acid Oxidase, subunit A, domain 2"/>
    <property type="match status" value="1"/>
</dbReference>
<protein>
    <submittedName>
        <fullName evidence="4">FAD-binding oxidoreductase</fullName>
    </submittedName>
</protein>
<dbReference type="RefSeq" id="WP_128929613.1">
    <property type="nucleotide sequence ID" value="NZ_BMHC01000010.1"/>
</dbReference>
<dbReference type="GO" id="GO:0005737">
    <property type="term" value="C:cytoplasm"/>
    <property type="evidence" value="ECO:0007669"/>
    <property type="project" value="TreeGrafter"/>
</dbReference>
<keyword evidence="5" id="KW-1185">Reference proteome</keyword>
<evidence type="ECO:0000313" key="6">
    <source>
        <dbReference type="Proteomes" id="UP000625079"/>
    </source>
</evidence>
<dbReference type="InterPro" id="IPR006076">
    <property type="entry name" value="FAD-dep_OxRdtase"/>
</dbReference>
<dbReference type="EMBL" id="BMHC01000010">
    <property type="protein sequence ID" value="GGI27492.1"/>
    <property type="molecule type" value="Genomic_DNA"/>
</dbReference>
<dbReference type="InterPro" id="IPR036188">
    <property type="entry name" value="FAD/NAD-bd_sf"/>
</dbReference>
<gene>
    <name evidence="3" type="ORF">GCM10010987_44660</name>
    <name evidence="4" type="ORF">XH86_35855</name>
</gene>
<name>A0A410VJ60_9BRAD</name>
<dbReference type="Proteomes" id="UP000625079">
    <property type="component" value="Unassembled WGS sequence"/>
</dbReference>
<organism evidence="3 6">
    <name type="scientific">Bradyrhizobium guangdongense</name>
    <dbReference type="NCBI Taxonomy" id="1325090"/>
    <lineage>
        <taxon>Bacteria</taxon>
        <taxon>Pseudomonadati</taxon>
        <taxon>Pseudomonadota</taxon>
        <taxon>Alphaproteobacteria</taxon>
        <taxon>Hyphomicrobiales</taxon>
        <taxon>Nitrobacteraceae</taxon>
        <taxon>Bradyrhizobium</taxon>
    </lineage>
</organism>
<proteinExistence type="predicted"/>
<evidence type="ECO:0000313" key="4">
    <source>
        <dbReference type="EMBL" id="QOZ64200.1"/>
    </source>
</evidence>
<dbReference type="AlphaFoldDB" id="A0A410VJ60"/>
<dbReference type="PANTHER" id="PTHR13847">
    <property type="entry name" value="SARCOSINE DEHYDROGENASE-RELATED"/>
    <property type="match status" value="1"/>
</dbReference>
<dbReference type="Gene3D" id="3.50.50.60">
    <property type="entry name" value="FAD/NAD(P)-binding domain"/>
    <property type="match status" value="1"/>
</dbReference>
<dbReference type="GO" id="GO:0016491">
    <property type="term" value="F:oxidoreductase activity"/>
    <property type="evidence" value="ECO:0007669"/>
    <property type="project" value="UniProtKB-KW"/>
</dbReference>
<reference evidence="3" key="3">
    <citation type="submission" date="2022-12" db="EMBL/GenBank/DDBJ databases">
        <authorList>
            <person name="Sun Q."/>
            <person name="Zhou Y."/>
        </authorList>
    </citation>
    <scope>NUCLEOTIDE SEQUENCE</scope>
    <source>
        <strain evidence="3">CGMCC 1.15034</strain>
    </source>
</reference>
<dbReference type="OrthoDB" id="311718at2"/>
<sequence length="438" mass="47552">MYRASTYQMRSGWNAMLPPRICRPALNGKLSVDHAVVGAGFTGLAVARRLKELEPETDILIIDGGTVGENASGRNSGFSGSDLPTVSMASASRADASADALSKQNVIAVFDAEGLAWLKDLVARYGIDCGLRQVGSFKAAVSERAAAALLRMSESASTQGRTLPVYKQDALEELTGTCFYRLAIRSESTHLFQPAALVRGLADHLPSDIVFHEGTTVSNIEKVGERWHLTCPQARISARNVILANNAFVKLLGYGKDRLVSLFTYVGVTERLGNRARLLGSLPEWGMTSAQRAGGSTLRRLSDGRCMIRSLYSYEAELKESVIRRRLLDRFRRRYPHLADIDFEYVWGGVTDVTRGGAPFWGELEQGLFISAGYNGSGVAKGTALGRRLAELVAGKVAQETVTGPLGRPGWLPPEPFRFVGVRGTAMYEEFRAGADAT</sequence>
<accession>A0A410VJ60</accession>
<keyword evidence="4" id="KW-0614">Plasmid</keyword>
<feature type="domain" description="FAD dependent oxidoreductase" evidence="2">
    <location>
        <begin position="33"/>
        <end position="392"/>
    </location>
</feature>
<dbReference type="SUPFAM" id="SSF51905">
    <property type="entry name" value="FAD/NAD(P)-binding domain"/>
    <property type="match status" value="1"/>
</dbReference>